<feature type="transmembrane region" description="Helical" evidence="6">
    <location>
        <begin position="68"/>
        <end position="91"/>
    </location>
</feature>
<evidence type="ECO:0000256" key="2">
    <source>
        <dbReference type="ARBA" id="ARBA00022448"/>
    </source>
</evidence>
<dbReference type="PANTHER" id="PTHR45649">
    <property type="entry name" value="AMINO-ACID PERMEASE BAT1"/>
    <property type="match status" value="1"/>
</dbReference>
<dbReference type="AlphaFoldDB" id="A0AAV9U8B2"/>
<reference evidence="7 8" key="1">
    <citation type="submission" date="2019-10" db="EMBL/GenBank/DDBJ databases">
        <authorList>
            <person name="Palmer J.M."/>
        </authorList>
    </citation>
    <scope>NUCLEOTIDE SEQUENCE [LARGE SCALE GENOMIC DNA]</scope>
    <source>
        <strain evidence="7 8">TWF696</strain>
    </source>
</reference>
<dbReference type="GO" id="GO:0016020">
    <property type="term" value="C:membrane"/>
    <property type="evidence" value="ECO:0007669"/>
    <property type="project" value="UniProtKB-SubCell"/>
</dbReference>
<accession>A0AAV9U8B2</accession>
<dbReference type="Pfam" id="PF13520">
    <property type="entry name" value="AA_permease_2"/>
    <property type="match status" value="1"/>
</dbReference>
<feature type="transmembrane region" description="Helical" evidence="6">
    <location>
        <begin position="156"/>
        <end position="174"/>
    </location>
</feature>
<feature type="transmembrane region" description="Helical" evidence="6">
    <location>
        <begin position="229"/>
        <end position="247"/>
    </location>
</feature>
<feature type="transmembrane region" description="Helical" evidence="6">
    <location>
        <begin position="33"/>
        <end position="56"/>
    </location>
</feature>
<keyword evidence="8" id="KW-1185">Reference proteome</keyword>
<evidence type="ECO:0000256" key="4">
    <source>
        <dbReference type="ARBA" id="ARBA00022989"/>
    </source>
</evidence>
<dbReference type="PANTHER" id="PTHR45649:SF26">
    <property type="entry name" value="OS04G0435100 PROTEIN"/>
    <property type="match status" value="1"/>
</dbReference>
<name>A0AAV9U8B2_9PEZI</name>
<keyword evidence="3 6" id="KW-0812">Transmembrane</keyword>
<comment type="caution">
    <text evidence="7">The sequence shown here is derived from an EMBL/GenBank/DDBJ whole genome shotgun (WGS) entry which is preliminary data.</text>
</comment>
<evidence type="ECO:0000256" key="5">
    <source>
        <dbReference type="ARBA" id="ARBA00023136"/>
    </source>
</evidence>
<keyword evidence="4 6" id="KW-1133">Transmembrane helix</keyword>
<evidence type="ECO:0000313" key="7">
    <source>
        <dbReference type="EMBL" id="KAK6337835.1"/>
    </source>
</evidence>
<comment type="subcellular location">
    <subcellularLocation>
        <location evidence="1">Membrane</location>
        <topology evidence="1">Multi-pass membrane protein</topology>
    </subcellularLocation>
</comment>
<dbReference type="InterPro" id="IPR002293">
    <property type="entry name" value="AA/rel_permease1"/>
</dbReference>
<protein>
    <submittedName>
        <fullName evidence="7">Uncharacterized protein</fullName>
    </submittedName>
</protein>
<dbReference type="Gene3D" id="1.20.1740.10">
    <property type="entry name" value="Amino acid/polyamine transporter I"/>
    <property type="match status" value="1"/>
</dbReference>
<keyword evidence="2" id="KW-0813">Transport</keyword>
<evidence type="ECO:0000256" key="1">
    <source>
        <dbReference type="ARBA" id="ARBA00004141"/>
    </source>
</evidence>
<evidence type="ECO:0000256" key="3">
    <source>
        <dbReference type="ARBA" id="ARBA00022692"/>
    </source>
</evidence>
<feature type="transmembrane region" description="Helical" evidence="6">
    <location>
        <begin position="122"/>
        <end position="144"/>
    </location>
</feature>
<feature type="transmembrane region" description="Helical" evidence="6">
    <location>
        <begin position="267"/>
        <end position="293"/>
    </location>
</feature>
<sequence length="311" mass="33606">MVDLPNTGDAVIPDEDRLAELGYKQDLKREWSLIHSFGVSFSIISILTGITTLFHYGLTTGGPGVMSVGWIVVNFFTFFVGLGMAEIVSAVPTSGGPYFWAAMLANESWAPFAAWMTGWFSFLGQIAVTAGITFGAANLVSTVATVKGFEPTPKKIIIIHAALLWTHATINSFGVKFLKYFTYVSVLFHSVGAACVSISVLAKAPTHQSAKFVFTTFNDSTGDPGWSKIASPAYVAVIGLLVAQYAITGYDAAAHMAEEIKDASRAAPYGVLMSMGVSSVFGFFIMLAFLFSIQDFERTITSRYRQVSQPF</sequence>
<evidence type="ECO:0000313" key="8">
    <source>
        <dbReference type="Proteomes" id="UP001375240"/>
    </source>
</evidence>
<dbReference type="EMBL" id="JAVHNQ010000010">
    <property type="protein sequence ID" value="KAK6337835.1"/>
    <property type="molecule type" value="Genomic_DNA"/>
</dbReference>
<organism evidence="7 8">
    <name type="scientific">Orbilia brochopaga</name>
    <dbReference type="NCBI Taxonomy" id="3140254"/>
    <lineage>
        <taxon>Eukaryota</taxon>
        <taxon>Fungi</taxon>
        <taxon>Dikarya</taxon>
        <taxon>Ascomycota</taxon>
        <taxon>Pezizomycotina</taxon>
        <taxon>Orbiliomycetes</taxon>
        <taxon>Orbiliales</taxon>
        <taxon>Orbiliaceae</taxon>
        <taxon>Orbilia</taxon>
    </lineage>
</organism>
<proteinExistence type="predicted"/>
<keyword evidence="5 6" id="KW-0472">Membrane</keyword>
<dbReference type="Proteomes" id="UP001375240">
    <property type="component" value="Unassembled WGS sequence"/>
</dbReference>
<dbReference type="GO" id="GO:0022857">
    <property type="term" value="F:transmembrane transporter activity"/>
    <property type="evidence" value="ECO:0007669"/>
    <property type="project" value="InterPro"/>
</dbReference>
<evidence type="ECO:0000256" key="6">
    <source>
        <dbReference type="SAM" id="Phobius"/>
    </source>
</evidence>
<gene>
    <name evidence="7" type="ORF">TWF696_001314</name>
</gene>
<feature type="transmembrane region" description="Helical" evidence="6">
    <location>
        <begin position="180"/>
        <end position="202"/>
    </location>
</feature>